<evidence type="ECO:0000313" key="2">
    <source>
        <dbReference type="Proteomes" id="UP000235388"/>
    </source>
</evidence>
<evidence type="ECO:0000313" key="1">
    <source>
        <dbReference type="EMBL" id="PLW52631.1"/>
    </source>
</evidence>
<protein>
    <submittedName>
        <fullName evidence="1">Uncharacterized protein</fullName>
    </submittedName>
</protein>
<dbReference type="GO" id="GO:0051285">
    <property type="term" value="C:cell cortex of cell tip"/>
    <property type="evidence" value="ECO:0007669"/>
    <property type="project" value="TreeGrafter"/>
</dbReference>
<dbReference type="InterPro" id="IPR015915">
    <property type="entry name" value="Kelch-typ_b-propeller"/>
</dbReference>
<dbReference type="OrthoDB" id="45365at2759"/>
<accession>A0A2N5VRK7</accession>
<dbReference type="GO" id="GO:0061245">
    <property type="term" value="P:establishment or maintenance of bipolar cell polarity"/>
    <property type="evidence" value="ECO:0007669"/>
    <property type="project" value="TreeGrafter"/>
</dbReference>
<reference evidence="1 2" key="1">
    <citation type="submission" date="2017-11" db="EMBL/GenBank/DDBJ databases">
        <title>De novo assembly and phasing of dikaryotic genomes from two isolates of Puccinia coronata f. sp. avenae, the causal agent of oat crown rust.</title>
        <authorList>
            <person name="Miller M.E."/>
            <person name="Zhang Y."/>
            <person name="Omidvar V."/>
            <person name="Sperschneider J."/>
            <person name="Schwessinger B."/>
            <person name="Raley C."/>
            <person name="Palmer J.M."/>
            <person name="Garnica D."/>
            <person name="Upadhyaya N."/>
            <person name="Rathjen J."/>
            <person name="Taylor J.M."/>
            <person name="Park R.F."/>
            <person name="Dodds P.N."/>
            <person name="Hirsch C.D."/>
            <person name="Kianian S.F."/>
            <person name="Figueroa M."/>
        </authorList>
    </citation>
    <scope>NUCLEOTIDE SEQUENCE [LARGE SCALE GENOMIC DNA]</scope>
    <source>
        <strain evidence="1">12NC29</strain>
    </source>
</reference>
<sequence length="245" mass="27348">MIIEYASTPTHGIPELATNHFPRLPYLDQINDAHSKPSNCVQDCRWHHDRLLFSRAARQLITSPAFAQVPPFPCSGQAHATLHLLLGPPTLFTFGGLFEGTQKNNSFDVACNSTLPTPHLQIDIFRTRGHTPSARSLPLMAAANCQLILWGGEITLNTSIDDSNLLYILSTTSHSWHRYPTSGPSPSGTSRSLATYFQDFFYVFGGRNSEGVINSHLWRVKIDTDLQSFEWELLPTLHPDERPPA</sequence>
<dbReference type="SUPFAM" id="SSF117281">
    <property type="entry name" value="Kelch motif"/>
    <property type="match status" value="1"/>
</dbReference>
<dbReference type="PANTHER" id="PTHR23244:SF456">
    <property type="entry name" value="MULTIPLE EPIDERMAL GROWTH FACTOR-LIKE DOMAINS PROTEIN 8"/>
    <property type="match status" value="1"/>
</dbReference>
<dbReference type="STRING" id="200324.A0A2N5VRK7"/>
<dbReference type="PANTHER" id="PTHR23244">
    <property type="entry name" value="KELCH REPEAT DOMAIN"/>
    <property type="match status" value="1"/>
</dbReference>
<dbReference type="EMBL" id="PGCJ01000077">
    <property type="protein sequence ID" value="PLW52631.1"/>
    <property type="molecule type" value="Genomic_DNA"/>
</dbReference>
<proteinExistence type="predicted"/>
<dbReference type="Proteomes" id="UP000235388">
    <property type="component" value="Unassembled WGS sequence"/>
</dbReference>
<keyword evidence="2" id="KW-1185">Reference proteome</keyword>
<organism evidence="1 2">
    <name type="scientific">Puccinia coronata f. sp. avenae</name>
    <dbReference type="NCBI Taxonomy" id="200324"/>
    <lineage>
        <taxon>Eukaryota</taxon>
        <taxon>Fungi</taxon>
        <taxon>Dikarya</taxon>
        <taxon>Basidiomycota</taxon>
        <taxon>Pucciniomycotina</taxon>
        <taxon>Pucciniomycetes</taxon>
        <taxon>Pucciniales</taxon>
        <taxon>Pucciniaceae</taxon>
        <taxon>Puccinia</taxon>
    </lineage>
</organism>
<comment type="caution">
    <text evidence="1">The sequence shown here is derived from an EMBL/GenBank/DDBJ whole genome shotgun (WGS) entry which is preliminary data.</text>
</comment>
<dbReference type="Pfam" id="PF24681">
    <property type="entry name" value="Kelch_KLHDC2_KLHL20_DRC7"/>
    <property type="match status" value="1"/>
</dbReference>
<name>A0A2N5VRK7_9BASI</name>
<dbReference type="Gene3D" id="2.120.10.80">
    <property type="entry name" value="Kelch-type beta propeller"/>
    <property type="match status" value="1"/>
</dbReference>
<dbReference type="AlphaFoldDB" id="A0A2N5VRK7"/>
<gene>
    <name evidence="1" type="ORF">PCANC_06298</name>
</gene>